<evidence type="ECO:0000256" key="2">
    <source>
        <dbReference type="ARBA" id="ARBA00022840"/>
    </source>
</evidence>
<reference evidence="7 8" key="1">
    <citation type="journal article" date="2013" name="Proc. Natl. Acad. Sci. U.S.A.">
        <title>The king cobra genome reveals dynamic gene evolution and adaptation in the snake venom system.</title>
        <authorList>
            <person name="Vonk F.J."/>
            <person name="Casewell N.R."/>
            <person name="Henkel C.V."/>
            <person name="Heimberg A.M."/>
            <person name="Jansen H.J."/>
            <person name="McCleary R.J."/>
            <person name="Kerkkamp H.M."/>
            <person name="Vos R.A."/>
            <person name="Guerreiro I."/>
            <person name="Calvete J.J."/>
            <person name="Wuster W."/>
            <person name="Woods A.E."/>
            <person name="Logan J.M."/>
            <person name="Harrison R.A."/>
            <person name="Castoe T.A."/>
            <person name="de Koning A.P."/>
            <person name="Pollock D.D."/>
            <person name="Yandell M."/>
            <person name="Calderon D."/>
            <person name="Renjifo C."/>
            <person name="Currier R.B."/>
            <person name="Salgado D."/>
            <person name="Pla D."/>
            <person name="Sanz L."/>
            <person name="Hyder A.S."/>
            <person name="Ribeiro J.M."/>
            <person name="Arntzen J.W."/>
            <person name="van den Thillart G.E."/>
            <person name="Boetzer M."/>
            <person name="Pirovano W."/>
            <person name="Dirks R.P."/>
            <person name="Spaink H.P."/>
            <person name="Duboule D."/>
            <person name="McGlinn E."/>
            <person name="Kini R.M."/>
            <person name="Richardson M.K."/>
        </authorList>
    </citation>
    <scope>NUCLEOTIDE SEQUENCE</scope>
    <source>
        <tissue evidence="7">Blood</tissue>
    </source>
</reference>
<dbReference type="EMBL" id="AZIM01012575">
    <property type="protein sequence ID" value="ETE56785.1"/>
    <property type="molecule type" value="Genomic_DNA"/>
</dbReference>
<feature type="domain" description="Myosin motor" evidence="6">
    <location>
        <begin position="1"/>
        <end position="260"/>
    </location>
</feature>
<evidence type="ECO:0000313" key="8">
    <source>
        <dbReference type="Proteomes" id="UP000018936"/>
    </source>
</evidence>
<dbReference type="GO" id="GO:0007015">
    <property type="term" value="P:actin filament organization"/>
    <property type="evidence" value="ECO:0007669"/>
    <property type="project" value="TreeGrafter"/>
</dbReference>
<feature type="non-terminal residue" evidence="7">
    <location>
        <position position="324"/>
    </location>
</feature>
<dbReference type="PANTHER" id="PTHR13140:SF706">
    <property type="entry name" value="DILUTE CLASS UNCONVENTIONAL MYOSIN, ISOFORM C"/>
    <property type="match status" value="1"/>
</dbReference>
<comment type="caution">
    <text evidence="4">Lacks conserved residue(s) required for the propagation of feature annotation.</text>
</comment>
<name>V8N3Q7_OPHHA</name>
<dbReference type="GO" id="GO:0051015">
    <property type="term" value="F:actin filament binding"/>
    <property type="evidence" value="ECO:0007669"/>
    <property type="project" value="TreeGrafter"/>
</dbReference>
<dbReference type="GO" id="GO:0016020">
    <property type="term" value="C:membrane"/>
    <property type="evidence" value="ECO:0007669"/>
    <property type="project" value="TreeGrafter"/>
</dbReference>
<gene>
    <name evidence="7" type="primary">MYO18B</name>
    <name evidence="7" type="ORF">L345_17503</name>
</gene>
<evidence type="ECO:0000259" key="6">
    <source>
        <dbReference type="PROSITE" id="PS51456"/>
    </source>
</evidence>
<proteinExistence type="inferred from homology"/>
<dbReference type="GO" id="GO:0016459">
    <property type="term" value="C:myosin complex"/>
    <property type="evidence" value="ECO:0007669"/>
    <property type="project" value="UniProtKB-KW"/>
</dbReference>
<dbReference type="InterPro" id="IPR027417">
    <property type="entry name" value="P-loop_NTPase"/>
</dbReference>
<dbReference type="OrthoDB" id="2505895at2759"/>
<dbReference type="PROSITE" id="PS51456">
    <property type="entry name" value="MYOSIN_MOTOR"/>
    <property type="match status" value="1"/>
</dbReference>
<evidence type="ECO:0000256" key="4">
    <source>
        <dbReference type="PROSITE-ProRule" id="PRU00782"/>
    </source>
</evidence>
<keyword evidence="2" id="KW-0067">ATP-binding</keyword>
<feature type="compositionally biased region" description="Basic and acidic residues" evidence="5">
    <location>
        <begin position="284"/>
        <end position="293"/>
    </location>
</feature>
<keyword evidence="8" id="KW-1185">Reference proteome</keyword>
<dbReference type="PANTHER" id="PTHR13140">
    <property type="entry name" value="MYOSIN"/>
    <property type="match status" value="1"/>
</dbReference>
<dbReference type="GO" id="GO:0000146">
    <property type="term" value="F:microfilament motor activity"/>
    <property type="evidence" value="ECO:0007669"/>
    <property type="project" value="TreeGrafter"/>
</dbReference>
<dbReference type="GO" id="GO:0005524">
    <property type="term" value="F:ATP binding"/>
    <property type="evidence" value="ECO:0007669"/>
    <property type="project" value="UniProtKB-KW"/>
</dbReference>
<keyword evidence="1" id="KW-0547">Nucleotide-binding</keyword>
<dbReference type="AlphaFoldDB" id="V8N3Q7"/>
<comment type="caution">
    <text evidence="7">The sequence shown here is derived from an EMBL/GenBank/DDBJ whole genome shotgun (WGS) entry which is preliminary data.</text>
</comment>
<dbReference type="SUPFAM" id="SSF52540">
    <property type="entry name" value="P-loop containing nucleoside triphosphate hydrolases"/>
    <property type="match status" value="1"/>
</dbReference>
<sequence>MPHSSGGPSEDPQGLLWILDEEALMQGSSDSRALDRLCSAFGKEEQGPLRRCEQPLQFEVAHRLGKDPVRYDATGWVIKAKWNLSVQNAIQLLQQSKIGALRKVFLPRAQLPLLCRSVAGWEGHSQQALKRTGCLRKTFSGSFATVKRRSVCAQIKLQLDALSNLVKRSQIHFVHCLDPGTPEGPQPPTEASEAAPGPAWDVPALRAQLSGSLILEALRLHRIGYADRMELTQFRRRFQGLAQPEMKKFTSAYELPDEKKVRRGSPGEVMEGGVSPDGHCSFSRYDRKADRPPRPPAGHELGTWEGSVCRPCAGKAAAPWILSA</sequence>
<organism evidence="7 8">
    <name type="scientific">Ophiophagus hannah</name>
    <name type="common">King cobra</name>
    <name type="synonym">Naja hannah</name>
    <dbReference type="NCBI Taxonomy" id="8665"/>
    <lineage>
        <taxon>Eukaryota</taxon>
        <taxon>Metazoa</taxon>
        <taxon>Chordata</taxon>
        <taxon>Craniata</taxon>
        <taxon>Vertebrata</taxon>
        <taxon>Euteleostomi</taxon>
        <taxon>Lepidosauria</taxon>
        <taxon>Squamata</taxon>
        <taxon>Bifurcata</taxon>
        <taxon>Unidentata</taxon>
        <taxon>Episquamata</taxon>
        <taxon>Toxicofera</taxon>
        <taxon>Serpentes</taxon>
        <taxon>Colubroidea</taxon>
        <taxon>Elapidae</taxon>
        <taxon>Elapinae</taxon>
        <taxon>Ophiophagus</taxon>
    </lineage>
</organism>
<accession>V8N3Q7</accession>
<keyword evidence="3 4" id="KW-0009">Actin-binding</keyword>
<evidence type="ECO:0000313" key="7">
    <source>
        <dbReference type="EMBL" id="ETE56785.1"/>
    </source>
</evidence>
<dbReference type="GO" id="GO:0005737">
    <property type="term" value="C:cytoplasm"/>
    <property type="evidence" value="ECO:0007669"/>
    <property type="project" value="TreeGrafter"/>
</dbReference>
<evidence type="ECO:0000256" key="5">
    <source>
        <dbReference type="SAM" id="MobiDB-lite"/>
    </source>
</evidence>
<evidence type="ECO:0000256" key="3">
    <source>
        <dbReference type="ARBA" id="ARBA00023203"/>
    </source>
</evidence>
<evidence type="ECO:0000256" key="1">
    <source>
        <dbReference type="ARBA" id="ARBA00022741"/>
    </source>
</evidence>
<feature type="non-terminal residue" evidence="7">
    <location>
        <position position="1"/>
    </location>
</feature>
<feature type="region of interest" description="Disordered" evidence="5">
    <location>
        <begin position="261"/>
        <end position="302"/>
    </location>
</feature>
<dbReference type="Proteomes" id="UP000018936">
    <property type="component" value="Unassembled WGS sequence"/>
</dbReference>
<keyword evidence="4" id="KW-0518">Myosin</keyword>
<feature type="region of interest" description="Disordered" evidence="5">
    <location>
        <begin position="178"/>
        <end position="197"/>
    </location>
</feature>
<dbReference type="InterPro" id="IPR001609">
    <property type="entry name" value="Myosin_head_motor_dom-like"/>
</dbReference>
<dbReference type="Gene3D" id="1.20.58.530">
    <property type="match status" value="1"/>
</dbReference>
<comment type="similarity">
    <text evidence="4">Belongs to the TRAFAC class myosin-kinesin ATPase superfamily. Myosin family.</text>
</comment>
<keyword evidence="4" id="KW-0505">Motor protein</keyword>
<protein>
    <submittedName>
        <fullName evidence="7">Myosin-XVIIIb</fullName>
    </submittedName>
</protein>
<dbReference type="Pfam" id="PF00063">
    <property type="entry name" value="Myosin_head"/>
    <property type="match status" value="1"/>
</dbReference>